<dbReference type="InterPro" id="IPR001279">
    <property type="entry name" value="Metallo-B-lactamas"/>
</dbReference>
<comment type="caution">
    <text evidence="2">The sequence shown here is derived from an EMBL/GenBank/DDBJ whole genome shotgun (WGS) entry which is preliminary data.</text>
</comment>
<dbReference type="InterPro" id="IPR036866">
    <property type="entry name" value="RibonucZ/Hydroxyglut_hydro"/>
</dbReference>
<gene>
    <name evidence="2" type="ORF">SDC9_11912</name>
</gene>
<dbReference type="SUPFAM" id="SSF56281">
    <property type="entry name" value="Metallo-hydrolase/oxidoreductase"/>
    <property type="match status" value="1"/>
</dbReference>
<dbReference type="PANTHER" id="PTHR30619:SF1">
    <property type="entry name" value="RECOMBINATION PROTEIN 2"/>
    <property type="match status" value="1"/>
</dbReference>
<dbReference type="Gene3D" id="3.60.15.10">
    <property type="entry name" value="Ribonuclease Z/Hydroxyacylglutathione hydrolase-like"/>
    <property type="match status" value="1"/>
</dbReference>
<protein>
    <recommendedName>
        <fullName evidence="1">Metallo-beta-lactamase domain-containing protein</fullName>
    </recommendedName>
</protein>
<sequence>MKLTALPVNVGDSFLLRDKDKIILVDGGMNKTHILNLLRQEKIPNNHIDLLVCTHYDADHINGIIGILKSQKFTFKEIWLPEILGSIGYTLSEKNFKLFKDLREHKIDFESENFECESILKLQKNKEKHLDSEENNTFEDINTKVLDDFVDNQRLWYFEPFWYYHDSDIDYKMMLTLNYTASLISNALHSGAYIRWFKYNGYTHKTYGFNLYSENALQTDITLYDSKLFFLALYHLSLSDINKYSLVYMYQKENVPDVLFSADSDLHFYQPQVALKDNSIVTAPHHGSSANDSAYLRILGKNLTFIRSDRSQKKRPGQGYLNQTHRYCTICRNKTTKQKIELNYNSSTFTTMAKACQC</sequence>
<proteinExistence type="predicted"/>
<evidence type="ECO:0000313" key="2">
    <source>
        <dbReference type="EMBL" id="MPL66243.1"/>
    </source>
</evidence>
<dbReference type="EMBL" id="VSSQ01000031">
    <property type="protein sequence ID" value="MPL66243.1"/>
    <property type="molecule type" value="Genomic_DNA"/>
</dbReference>
<reference evidence="2" key="1">
    <citation type="submission" date="2019-08" db="EMBL/GenBank/DDBJ databases">
        <authorList>
            <person name="Kucharzyk K."/>
            <person name="Murdoch R.W."/>
            <person name="Higgins S."/>
            <person name="Loffler F."/>
        </authorList>
    </citation>
    <scope>NUCLEOTIDE SEQUENCE</scope>
</reference>
<dbReference type="InterPro" id="IPR052159">
    <property type="entry name" value="Competence_DNA_uptake"/>
</dbReference>
<evidence type="ECO:0000259" key="1">
    <source>
        <dbReference type="Pfam" id="PF00753"/>
    </source>
</evidence>
<feature type="domain" description="Metallo-beta-lactamase" evidence="1">
    <location>
        <begin position="9"/>
        <end position="72"/>
    </location>
</feature>
<dbReference type="PANTHER" id="PTHR30619">
    <property type="entry name" value="DNA INTERNALIZATION/COMPETENCE PROTEIN COMEC/REC2"/>
    <property type="match status" value="1"/>
</dbReference>
<dbReference type="AlphaFoldDB" id="A0A644TH59"/>
<dbReference type="Pfam" id="PF00753">
    <property type="entry name" value="Lactamase_B"/>
    <property type="match status" value="1"/>
</dbReference>
<name>A0A644TH59_9ZZZZ</name>
<accession>A0A644TH59</accession>
<organism evidence="2">
    <name type="scientific">bioreactor metagenome</name>
    <dbReference type="NCBI Taxonomy" id="1076179"/>
    <lineage>
        <taxon>unclassified sequences</taxon>
        <taxon>metagenomes</taxon>
        <taxon>ecological metagenomes</taxon>
    </lineage>
</organism>